<dbReference type="SUPFAM" id="SSF52540">
    <property type="entry name" value="P-loop containing nucleoside triphosphate hydrolases"/>
    <property type="match status" value="1"/>
</dbReference>
<evidence type="ECO:0000256" key="2">
    <source>
        <dbReference type="ARBA" id="ARBA00022475"/>
    </source>
</evidence>
<dbReference type="RefSeq" id="WP_151440113.1">
    <property type="nucleotide sequence ID" value="NZ_WMEX01000002.1"/>
</dbReference>
<dbReference type="InterPro" id="IPR003439">
    <property type="entry name" value="ABC_transporter-like_ATP-bd"/>
</dbReference>
<keyword evidence="6 12" id="KW-0067">ATP-binding</keyword>
<dbReference type="PROSITE" id="PS00211">
    <property type="entry name" value="ABC_TRANSPORTER_1"/>
    <property type="match status" value="1"/>
</dbReference>
<evidence type="ECO:0000256" key="3">
    <source>
        <dbReference type="ARBA" id="ARBA00022519"/>
    </source>
</evidence>
<keyword evidence="7" id="KW-0864">Zinc transport</keyword>
<dbReference type="InterPro" id="IPR017871">
    <property type="entry name" value="ABC_transporter-like_CS"/>
</dbReference>
<keyword evidence="13" id="KW-1185">Reference proteome</keyword>
<dbReference type="Pfam" id="PF00005">
    <property type="entry name" value="ABC_tran"/>
    <property type="match status" value="1"/>
</dbReference>
<dbReference type="GO" id="GO:0016887">
    <property type="term" value="F:ATP hydrolysis activity"/>
    <property type="evidence" value="ECO:0007669"/>
    <property type="project" value="InterPro"/>
</dbReference>
<evidence type="ECO:0000313" key="12">
    <source>
        <dbReference type="EMBL" id="MYL25968.1"/>
    </source>
</evidence>
<proteinExistence type="predicted"/>
<dbReference type="PANTHER" id="PTHR42734">
    <property type="entry name" value="METAL TRANSPORT SYSTEM ATP-BINDING PROTEIN TM_0124-RELATED"/>
    <property type="match status" value="1"/>
</dbReference>
<evidence type="ECO:0000256" key="9">
    <source>
        <dbReference type="ARBA" id="ARBA00023065"/>
    </source>
</evidence>
<evidence type="ECO:0000256" key="7">
    <source>
        <dbReference type="ARBA" id="ARBA00022906"/>
    </source>
</evidence>
<dbReference type="AlphaFoldDB" id="A0A9X4YB49"/>
<evidence type="ECO:0000256" key="6">
    <source>
        <dbReference type="ARBA" id="ARBA00022840"/>
    </source>
</evidence>
<keyword evidence="1" id="KW-0813">Transport</keyword>
<dbReference type="Gene3D" id="3.40.50.300">
    <property type="entry name" value="P-loop containing nucleotide triphosphate hydrolases"/>
    <property type="match status" value="1"/>
</dbReference>
<keyword evidence="3" id="KW-0997">Cell inner membrane</keyword>
<evidence type="ECO:0000256" key="10">
    <source>
        <dbReference type="ARBA" id="ARBA00023136"/>
    </source>
</evidence>
<dbReference type="FunFam" id="3.40.50.300:FF:000392">
    <property type="entry name" value="Zinc import ATP-binding protein ZnuC"/>
    <property type="match status" value="1"/>
</dbReference>
<name>A0A9X4YB49_9GAMM</name>
<comment type="caution">
    <text evidence="12">The sequence shown here is derived from an EMBL/GenBank/DDBJ whole genome shotgun (WGS) entry which is preliminary data.</text>
</comment>
<sequence length="244" mass="26296">MTEPVVSLEDAGLRYGETHVLHDLTFSMSEGDIVTVIGPNGAGKTSLIKLILGIEKPSSGHVRQRAGTRVGYVPQRMTLQPTLPLTVGRFLGLAGGDPSAIEAALARTGVAQLADESVHHLSGGEFQRVLLARAILRRPQLLVLDEPAQGLDVNGQSALYELIRSLRDELNCAVLTVSHDLHVVMASTDTVLCLNGHICCRGQPEQISQDPAFTQLFGENLANTLAVYHHHHNHSHDVHGETVP</sequence>
<evidence type="ECO:0000256" key="8">
    <source>
        <dbReference type="ARBA" id="ARBA00022967"/>
    </source>
</evidence>
<dbReference type="GO" id="GO:0010043">
    <property type="term" value="P:response to zinc ion"/>
    <property type="evidence" value="ECO:0007669"/>
    <property type="project" value="TreeGrafter"/>
</dbReference>
<feature type="domain" description="ABC transporter" evidence="11">
    <location>
        <begin position="6"/>
        <end position="220"/>
    </location>
</feature>
<keyword evidence="4" id="KW-0547">Nucleotide-binding</keyword>
<evidence type="ECO:0000256" key="5">
    <source>
        <dbReference type="ARBA" id="ARBA00022833"/>
    </source>
</evidence>
<protein>
    <submittedName>
        <fullName evidence="12">Zinc ABC transporter ATP-binding protein ZnuC</fullName>
    </submittedName>
</protein>
<evidence type="ECO:0000256" key="1">
    <source>
        <dbReference type="ARBA" id="ARBA00022448"/>
    </source>
</evidence>
<keyword evidence="2" id="KW-1003">Cell membrane</keyword>
<keyword evidence="5" id="KW-0862">Zinc</keyword>
<accession>A0A9X4YB49</accession>
<dbReference type="SMART" id="SM00382">
    <property type="entry name" value="AAA"/>
    <property type="match status" value="1"/>
</dbReference>
<keyword evidence="8" id="KW-1278">Translocase</keyword>
<dbReference type="InterPro" id="IPR027417">
    <property type="entry name" value="P-loop_NTPase"/>
</dbReference>
<dbReference type="EMBL" id="WMEX01000002">
    <property type="protein sequence ID" value="MYL25968.1"/>
    <property type="molecule type" value="Genomic_DNA"/>
</dbReference>
<dbReference type="GO" id="GO:0006829">
    <property type="term" value="P:zinc ion transport"/>
    <property type="evidence" value="ECO:0007669"/>
    <property type="project" value="UniProtKB-KW"/>
</dbReference>
<evidence type="ECO:0000313" key="13">
    <source>
        <dbReference type="Proteomes" id="UP000460751"/>
    </source>
</evidence>
<gene>
    <name evidence="12" type="primary">znuC</name>
    <name evidence="12" type="ORF">GLW01_04085</name>
</gene>
<evidence type="ECO:0000256" key="4">
    <source>
        <dbReference type="ARBA" id="ARBA00022741"/>
    </source>
</evidence>
<dbReference type="OrthoDB" id="9780942at2"/>
<organism evidence="12 13">
    <name type="scientific">Vreelandella halophila</name>
    <dbReference type="NCBI Taxonomy" id="86177"/>
    <lineage>
        <taxon>Bacteria</taxon>
        <taxon>Pseudomonadati</taxon>
        <taxon>Pseudomonadota</taxon>
        <taxon>Gammaproteobacteria</taxon>
        <taxon>Oceanospirillales</taxon>
        <taxon>Halomonadaceae</taxon>
        <taxon>Vreelandella</taxon>
    </lineage>
</organism>
<dbReference type="InterPro" id="IPR003593">
    <property type="entry name" value="AAA+_ATPase"/>
</dbReference>
<reference evidence="12 13" key="1">
    <citation type="submission" date="2019-11" db="EMBL/GenBank/DDBJ databases">
        <title>Genome sequences of 17 halophilic strains isolated from different environments.</title>
        <authorList>
            <person name="Furrow R.E."/>
        </authorList>
    </citation>
    <scope>NUCLEOTIDE SEQUENCE [LARGE SCALE GENOMIC DNA]</scope>
    <source>
        <strain evidence="12 13">22507_15_FS</strain>
    </source>
</reference>
<keyword evidence="10" id="KW-0472">Membrane</keyword>
<dbReference type="PROSITE" id="PS50893">
    <property type="entry name" value="ABC_TRANSPORTER_2"/>
    <property type="match status" value="1"/>
</dbReference>
<dbReference type="InterPro" id="IPR050153">
    <property type="entry name" value="Metal_Ion_Import_ABC"/>
</dbReference>
<dbReference type="NCBIfam" id="NF007090">
    <property type="entry name" value="PRK09544.1"/>
    <property type="match status" value="1"/>
</dbReference>
<dbReference type="PANTHER" id="PTHR42734:SF9">
    <property type="entry name" value="ZINC IMPORT ATP-BINDING PROTEIN ZNUC"/>
    <property type="match status" value="1"/>
</dbReference>
<dbReference type="GO" id="GO:0005524">
    <property type="term" value="F:ATP binding"/>
    <property type="evidence" value="ECO:0007669"/>
    <property type="project" value="UniProtKB-KW"/>
</dbReference>
<evidence type="ECO:0000259" key="11">
    <source>
        <dbReference type="PROSITE" id="PS50893"/>
    </source>
</evidence>
<dbReference type="Proteomes" id="UP000460751">
    <property type="component" value="Unassembled WGS sequence"/>
</dbReference>
<keyword evidence="9" id="KW-0406">Ion transport</keyword>